<proteinExistence type="predicted"/>
<dbReference type="AlphaFoldDB" id="A0A328CAI8"/>
<dbReference type="Gene3D" id="3.40.309.10">
    <property type="entry name" value="Aldehyde Dehydrogenase, Chain A, domain 2"/>
    <property type="match status" value="1"/>
</dbReference>
<dbReference type="SUPFAM" id="SSF53720">
    <property type="entry name" value="ALDH-like"/>
    <property type="match status" value="1"/>
</dbReference>
<dbReference type="InterPro" id="IPR016162">
    <property type="entry name" value="Ald_DH_N"/>
</dbReference>
<dbReference type="OrthoDB" id="136308at2"/>
<comment type="caution">
    <text evidence="3">The sequence shown here is derived from an EMBL/GenBank/DDBJ whole genome shotgun (WGS) entry which is preliminary data.</text>
</comment>
<evidence type="ECO:0000313" key="3">
    <source>
        <dbReference type="EMBL" id="RAL23509.1"/>
    </source>
</evidence>
<keyword evidence="1" id="KW-0560">Oxidoreductase</keyword>
<evidence type="ECO:0000259" key="2">
    <source>
        <dbReference type="Pfam" id="PF00171"/>
    </source>
</evidence>
<dbReference type="GO" id="GO:0016620">
    <property type="term" value="F:oxidoreductase activity, acting on the aldehyde or oxo group of donors, NAD or NADP as acceptor"/>
    <property type="evidence" value="ECO:0007669"/>
    <property type="project" value="InterPro"/>
</dbReference>
<dbReference type="InterPro" id="IPR016161">
    <property type="entry name" value="Ald_DH/histidinol_DH"/>
</dbReference>
<reference evidence="3 4" key="1">
    <citation type="submission" date="2018-05" db="EMBL/GenBank/DDBJ databases">
        <title>Lujinxingia marina gen. nov. sp. nov., a new facultative anaerobic member of the class Deltaproteobacteria, and proposal of Lujinxingaceae fam. nov.</title>
        <authorList>
            <person name="Li C.-M."/>
        </authorList>
    </citation>
    <scope>NUCLEOTIDE SEQUENCE [LARGE SCALE GENOMIC DNA]</scope>
    <source>
        <strain evidence="3 4">B210</strain>
    </source>
</reference>
<dbReference type="InterPro" id="IPR015590">
    <property type="entry name" value="Aldehyde_DH_dom"/>
</dbReference>
<name>A0A328CAI8_9DELT</name>
<protein>
    <submittedName>
        <fullName evidence="3">Aldehyde dehydrogenase</fullName>
    </submittedName>
</protein>
<dbReference type="Gene3D" id="3.40.605.10">
    <property type="entry name" value="Aldehyde Dehydrogenase, Chain A, domain 1"/>
    <property type="match status" value="1"/>
</dbReference>
<gene>
    <name evidence="3" type="ORF">DL240_04940</name>
</gene>
<organism evidence="3 4">
    <name type="scientific">Lujinxingia litoralis</name>
    <dbReference type="NCBI Taxonomy" id="2211119"/>
    <lineage>
        <taxon>Bacteria</taxon>
        <taxon>Deltaproteobacteria</taxon>
        <taxon>Bradymonadales</taxon>
        <taxon>Lujinxingiaceae</taxon>
        <taxon>Lujinxingia</taxon>
    </lineage>
</organism>
<dbReference type="InterPro" id="IPR016163">
    <property type="entry name" value="Ald_DH_C"/>
</dbReference>
<sequence length="577" mass="63006">MATTTSPPSPDHPARPAHASELDHRLKVLRDNADAWARLPLTEKLEMARRLLRRSVDVAPRQVAAATRAKRIPEGSPLAGEEWLGGPVVIARNLRLLIDTLEAIATHGKPVLKPGAVRTRRDGQVVVDVFPLSTLDKLMYQGFTAEVWMEPGITPENLTEHTAGFYDQDLPEGQVALVLGAGNVSSIGPLDVVYKLFAEGQVCLLKMNPVNDYLGPFIEEAFAEFIERGFLAMAYGGADVGAYLCQHPGVDEIHITGSDRTHDAIVYGTGAEGQARKTRDERLIDKRITSELGNVSPIIVVPGLWSDSELQFQAENVATQLANNGGFNCNAARVLITQKSWPQREPFLQRLRAVLSSIEKRVAYYPGAEQRFDSFVNANQDRAELFGPRDDGLLPWGLIPNVPADDSDNICFTTESFCGVMCETSIAADSVGDFLNAATNFCNQTLWGTLSAAILIDPRTQRAEAAALEQAIAKLRYGSVVINHWPAISYGLGVTPWGAFPGHTYQDIGSGIGVVHNTFLFDRPQKSVVRGPFKSFPKPPWFVTTKNTAAVAEQLTRFELNPGALRFAGVLTRALRG</sequence>
<dbReference type="Pfam" id="PF00171">
    <property type="entry name" value="Aldedh"/>
    <property type="match status" value="1"/>
</dbReference>
<dbReference type="Proteomes" id="UP000249169">
    <property type="component" value="Unassembled WGS sequence"/>
</dbReference>
<evidence type="ECO:0000313" key="4">
    <source>
        <dbReference type="Proteomes" id="UP000249169"/>
    </source>
</evidence>
<accession>A0A328CAI8</accession>
<keyword evidence="4" id="KW-1185">Reference proteome</keyword>
<evidence type="ECO:0000256" key="1">
    <source>
        <dbReference type="ARBA" id="ARBA00023002"/>
    </source>
</evidence>
<dbReference type="RefSeq" id="WP_111728767.1">
    <property type="nucleotide sequence ID" value="NZ_QHKO01000002.1"/>
</dbReference>
<feature type="domain" description="Aldehyde dehydrogenase" evidence="2">
    <location>
        <begin position="197"/>
        <end position="358"/>
    </location>
</feature>
<dbReference type="EMBL" id="QHKO01000002">
    <property type="protein sequence ID" value="RAL23509.1"/>
    <property type="molecule type" value="Genomic_DNA"/>
</dbReference>